<proteinExistence type="predicted"/>
<name>A0AAU8DTT2_9ACTN</name>
<organism evidence="2">
    <name type="scientific">Nakamurella sp. A5-74</name>
    <dbReference type="NCBI Taxonomy" id="3158264"/>
    <lineage>
        <taxon>Bacteria</taxon>
        <taxon>Bacillati</taxon>
        <taxon>Actinomycetota</taxon>
        <taxon>Actinomycetes</taxon>
        <taxon>Nakamurellales</taxon>
        <taxon>Nakamurellaceae</taxon>
        <taxon>Nakamurella</taxon>
    </lineage>
</organism>
<dbReference type="RefSeq" id="WP_353651243.1">
    <property type="nucleotide sequence ID" value="NZ_CP159218.1"/>
</dbReference>
<accession>A0AAU8DTT2</accession>
<protein>
    <submittedName>
        <fullName evidence="2">VOC family protein</fullName>
    </submittedName>
</protein>
<evidence type="ECO:0000259" key="1">
    <source>
        <dbReference type="PROSITE" id="PS51819"/>
    </source>
</evidence>
<dbReference type="Gene3D" id="3.10.180.10">
    <property type="entry name" value="2,3-Dihydroxybiphenyl 1,2-Dioxygenase, domain 1"/>
    <property type="match status" value="1"/>
</dbReference>
<dbReference type="AlphaFoldDB" id="A0AAU8DTT2"/>
<sequence>MKALRVIPNIPVHDAAQAQEFFGEFLGLSNVEFDLGWVTRLTSPDSDSEVQLVTRDLTSPEDSVISVMTDDVDAAYAEAQTRGYDIVHPLTDEAWGVRRFLVRSPDGCVVNIVRHHT</sequence>
<feature type="domain" description="VOC" evidence="1">
    <location>
        <begin position="2"/>
        <end position="115"/>
    </location>
</feature>
<reference evidence="2" key="1">
    <citation type="submission" date="2024-05" db="EMBL/GenBank/DDBJ databases">
        <authorList>
            <person name="Cai S.Y."/>
            <person name="Jin L.M."/>
            <person name="Li H.R."/>
        </authorList>
    </citation>
    <scope>NUCLEOTIDE SEQUENCE</scope>
    <source>
        <strain evidence="2">A5-74</strain>
    </source>
</reference>
<dbReference type="InterPro" id="IPR004360">
    <property type="entry name" value="Glyas_Fos-R_dOase_dom"/>
</dbReference>
<gene>
    <name evidence="2" type="ORF">ABLG96_10350</name>
</gene>
<dbReference type="InterPro" id="IPR037523">
    <property type="entry name" value="VOC_core"/>
</dbReference>
<dbReference type="PROSITE" id="PS51819">
    <property type="entry name" value="VOC"/>
    <property type="match status" value="1"/>
</dbReference>
<dbReference type="EMBL" id="CP159218">
    <property type="protein sequence ID" value="XCG65638.1"/>
    <property type="molecule type" value="Genomic_DNA"/>
</dbReference>
<dbReference type="Pfam" id="PF00903">
    <property type="entry name" value="Glyoxalase"/>
    <property type="match status" value="1"/>
</dbReference>
<dbReference type="SUPFAM" id="SSF54593">
    <property type="entry name" value="Glyoxalase/Bleomycin resistance protein/Dihydroxybiphenyl dioxygenase"/>
    <property type="match status" value="1"/>
</dbReference>
<evidence type="ECO:0000313" key="2">
    <source>
        <dbReference type="EMBL" id="XCG65638.1"/>
    </source>
</evidence>
<dbReference type="InterPro" id="IPR029068">
    <property type="entry name" value="Glyas_Bleomycin-R_OHBP_Dase"/>
</dbReference>